<dbReference type="Pfam" id="PF01326">
    <property type="entry name" value="PPDK_N"/>
    <property type="match status" value="3"/>
</dbReference>
<evidence type="ECO:0000259" key="13">
    <source>
        <dbReference type="Pfam" id="PF01326"/>
    </source>
</evidence>
<dbReference type="Gene3D" id="3.30.470.20">
    <property type="entry name" value="ATP-grasp fold, B domain"/>
    <property type="match status" value="1"/>
</dbReference>
<dbReference type="PANTHER" id="PTHR22931">
    <property type="entry name" value="PHOSPHOENOLPYRUVATE DIKINASE-RELATED"/>
    <property type="match status" value="1"/>
</dbReference>
<feature type="domain" description="PEP-utilising enzyme mobile" evidence="12">
    <location>
        <begin position="446"/>
        <end position="530"/>
    </location>
</feature>
<dbReference type="InterPro" id="IPR010121">
    <property type="entry name" value="Pyruvate_phosphate_dikinase"/>
</dbReference>
<dbReference type="InterPro" id="IPR008279">
    <property type="entry name" value="PEP-util_enz_mobile_dom"/>
</dbReference>
<sequence length="922" mass="100142">MAEKHVYRFGHDEAGNNVTEVAGKTVDEAKWITGGKGANLAEMANIGLPVPPGFTITCQTCVAYSGAGNVWPEGVLDEIDEYRKDLEKRMGKKLGDENDPLLVSVRSGAPFSMPGMMDTVLNLGLNDRSVLGLIKKTNNERFGWDSYRRFIQMFSDVVMGVDGQLFEDAINEKKAEKGVKLDTELDAADLKDLTETFKGIFAKNVDSQAHPEVAPDGIASFPQDPLLQLRLAEQAVFGSWNTPRAILYRKQNKIDDTLGTAVNVQVMVFGNMGETSATGVAFTRNPADGTNERYGDFLVNAQGEDVVAGIRNTEPIADLPKTPGLEQAGKDLYHVFEILEDHYADMMDLEFTIQEGKLWMLQTRVGKRTALSALKVAMQMVEEGRITKEQAIMRVAPEQLDQLLHPQFDPKAKYDVIAKGMNASPGAAVGAVVFSSDAAVSYKNREKPCILVRWETTPDDLKGMVAAEGILTSHGGKTSHAAVIARGMGAPCVCGAEALKIDAKAKEVVVSGTDVVLHEGDIISINGTTGDIIKGAVPLTRPSLTGDLETILTWADDVRHDASRGRIFGVRTNADNPADAQLSVDFGAEGIGLDRTEHMFLGDRKQIIQSFILADNDGQKQQALGQLLTAQTGDFEGMFKAMDGKTVIVRLLDPPLHEFLDNPRDLAVEIARAEGRGETESQLKAMRDRLARLDSFQEANPMLGLRGCRLGIVYPELNDMQVRAIASAAAHLIKQGLNPKPEIMVPLISTVEELKLVREQVEAGVKAVAEAEGVELDIPIGCMIELPRAAVTADEIGQYADFFSFGTNDLTQTTFGFSRDDVESAFIPQYLSKKILKTNPFETLDYGVAKMVKMGVEGGHKANPTIVCGVCGETGGDPDSIHMYYDLGLDYVSCSPYRVPVARLACAQAKIESNGGPKKLEK</sequence>
<evidence type="ECO:0000259" key="12">
    <source>
        <dbReference type="Pfam" id="PF00391"/>
    </source>
</evidence>
<evidence type="ECO:0000256" key="3">
    <source>
        <dbReference type="ARBA" id="ARBA00011994"/>
    </source>
</evidence>
<feature type="domain" description="PEP-utilising enzyme C-terminal" evidence="14">
    <location>
        <begin position="564"/>
        <end position="910"/>
    </location>
</feature>
<dbReference type="RefSeq" id="WP_330958025.1">
    <property type="nucleotide sequence ID" value="NZ_JAZGJQ010000003.1"/>
</dbReference>
<dbReference type="Gene3D" id="3.50.30.10">
    <property type="entry name" value="Phosphohistidine domain"/>
    <property type="match status" value="1"/>
</dbReference>
<proteinExistence type="inferred from homology"/>
<dbReference type="SUPFAM" id="SSF51621">
    <property type="entry name" value="Phosphoenolpyruvate/pyruvate domain"/>
    <property type="match status" value="1"/>
</dbReference>
<dbReference type="GO" id="GO:0050242">
    <property type="term" value="F:pyruvate, phosphate dikinase activity"/>
    <property type="evidence" value="ECO:0007669"/>
    <property type="project" value="UniProtKB-EC"/>
</dbReference>
<comment type="cofactor">
    <cofactor evidence="1 11">
        <name>Mg(2+)</name>
        <dbReference type="ChEBI" id="CHEBI:18420"/>
    </cofactor>
</comment>
<dbReference type="Gene3D" id="3.20.20.60">
    <property type="entry name" value="Phosphoenolpyruvate-binding domains"/>
    <property type="match status" value="1"/>
</dbReference>
<organism evidence="15 16">
    <name type="scientific">Olsenella absiana</name>
    <dbReference type="NCBI Taxonomy" id="3115222"/>
    <lineage>
        <taxon>Bacteria</taxon>
        <taxon>Bacillati</taxon>
        <taxon>Actinomycetota</taxon>
        <taxon>Coriobacteriia</taxon>
        <taxon>Coriobacteriales</taxon>
        <taxon>Atopobiaceae</taxon>
        <taxon>Olsenella</taxon>
    </lineage>
</organism>
<comment type="similarity">
    <text evidence="2 11">Belongs to the PEP-utilizing enzyme family.</text>
</comment>
<dbReference type="Pfam" id="PF02896">
    <property type="entry name" value="PEP-utilizers_C"/>
    <property type="match status" value="1"/>
</dbReference>
<dbReference type="InterPro" id="IPR040442">
    <property type="entry name" value="Pyrv_kinase-like_dom_sf"/>
</dbReference>
<dbReference type="InterPro" id="IPR015813">
    <property type="entry name" value="Pyrv/PenolPyrv_kinase-like_dom"/>
</dbReference>
<evidence type="ECO:0000256" key="11">
    <source>
        <dbReference type="PIRNR" id="PIRNR000853"/>
    </source>
</evidence>
<dbReference type="InterPro" id="IPR023151">
    <property type="entry name" value="PEP_util_CS"/>
</dbReference>
<keyword evidence="7" id="KW-0547">Nucleotide-binding</keyword>
<dbReference type="Gene3D" id="1.20.80.30">
    <property type="match status" value="1"/>
</dbReference>
<dbReference type="InterPro" id="IPR000121">
    <property type="entry name" value="PEP_util_C"/>
</dbReference>
<evidence type="ECO:0000256" key="1">
    <source>
        <dbReference type="ARBA" id="ARBA00001946"/>
    </source>
</evidence>
<comment type="catalytic activity">
    <reaction evidence="11">
        <text>pyruvate + phosphate + ATP = phosphoenolpyruvate + AMP + diphosphate + H(+)</text>
        <dbReference type="Rhea" id="RHEA:10756"/>
        <dbReference type="ChEBI" id="CHEBI:15361"/>
        <dbReference type="ChEBI" id="CHEBI:15378"/>
        <dbReference type="ChEBI" id="CHEBI:30616"/>
        <dbReference type="ChEBI" id="CHEBI:33019"/>
        <dbReference type="ChEBI" id="CHEBI:43474"/>
        <dbReference type="ChEBI" id="CHEBI:58702"/>
        <dbReference type="ChEBI" id="CHEBI:456215"/>
        <dbReference type="EC" id="2.7.9.1"/>
    </reaction>
</comment>
<reference evidence="15 16" key="1">
    <citation type="submission" date="2024-01" db="EMBL/GenBank/DDBJ databases">
        <title>Description of Olsenella sp. nov., isolated from pig feces.</title>
        <authorList>
            <person name="Chang Y.-H."/>
        </authorList>
    </citation>
    <scope>NUCLEOTIDE SEQUENCE [LARGE SCALE GENOMIC DNA]</scope>
    <source>
        <strain evidence="15 16">YH-ols2223</strain>
    </source>
</reference>
<dbReference type="InterPro" id="IPR018274">
    <property type="entry name" value="PEP_util_AS"/>
</dbReference>
<comment type="caution">
    <text evidence="15">The sequence shown here is derived from an EMBL/GenBank/DDBJ whole genome shotgun (WGS) entry which is preliminary data.</text>
</comment>
<dbReference type="PIRSF" id="PIRSF000853">
    <property type="entry name" value="PPDK"/>
    <property type="match status" value="1"/>
</dbReference>
<dbReference type="PANTHER" id="PTHR22931:SF9">
    <property type="entry name" value="PYRUVATE, PHOSPHATE DIKINASE 1, CHLOROPLASTIC"/>
    <property type="match status" value="1"/>
</dbReference>
<evidence type="ECO:0000256" key="2">
    <source>
        <dbReference type="ARBA" id="ARBA00007837"/>
    </source>
</evidence>
<evidence type="ECO:0000256" key="10">
    <source>
        <dbReference type="ARBA" id="ARBA00022842"/>
    </source>
</evidence>
<dbReference type="EC" id="2.7.9.1" evidence="3 11"/>
<keyword evidence="8" id="KW-0418">Kinase</keyword>
<evidence type="ECO:0000313" key="15">
    <source>
        <dbReference type="EMBL" id="MEE6147261.1"/>
    </source>
</evidence>
<keyword evidence="6" id="KW-0479">Metal-binding</keyword>
<gene>
    <name evidence="15" type="primary">ppdK</name>
    <name evidence="15" type="ORF">VXJ25_04535</name>
</gene>
<dbReference type="EMBL" id="JAZGJQ010000003">
    <property type="protein sequence ID" value="MEE6147261.1"/>
    <property type="molecule type" value="Genomic_DNA"/>
</dbReference>
<protein>
    <recommendedName>
        <fullName evidence="4 11">Pyruvate, phosphate dikinase</fullName>
        <ecNumber evidence="3 11">2.7.9.1</ecNumber>
    </recommendedName>
</protein>
<feature type="domain" description="Pyruvate phosphate dikinase AMP/ATP-binding" evidence="13">
    <location>
        <begin position="330"/>
        <end position="383"/>
    </location>
</feature>
<keyword evidence="10" id="KW-0460">Magnesium</keyword>
<dbReference type="Gene3D" id="1.10.189.10">
    <property type="entry name" value="Pyruvate Phosphate Dikinase, domain 2"/>
    <property type="match status" value="1"/>
</dbReference>
<accession>A0ABU7R9I2</accession>
<dbReference type="NCBIfam" id="TIGR01828">
    <property type="entry name" value="pyru_phos_dikin"/>
    <property type="match status" value="1"/>
</dbReference>
<feature type="domain" description="Pyruvate phosphate dikinase AMP/ATP-binding" evidence="13">
    <location>
        <begin position="72"/>
        <end position="313"/>
    </location>
</feature>
<dbReference type="InterPro" id="IPR036637">
    <property type="entry name" value="Phosphohistidine_dom_sf"/>
</dbReference>
<dbReference type="SUPFAM" id="SSF52009">
    <property type="entry name" value="Phosphohistidine domain"/>
    <property type="match status" value="1"/>
</dbReference>
<dbReference type="PROSITE" id="PS00742">
    <property type="entry name" value="PEP_ENZYMES_2"/>
    <property type="match status" value="1"/>
</dbReference>
<dbReference type="Proteomes" id="UP001332931">
    <property type="component" value="Unassembled WGS sequence"/>
</dbReference>
<keyword evidence="9" id="KW-0067">ATP-binding</keyword>
<feature type="domain" description="Pyruvate phosphate dikinase AMP/ATP-binding" evidence="13">
    <location>
        <begin position="33"/>
        <end position="68"/>
    </location>
</feature>
<dbReference type="InterPro" id="IPR013815">
    <property type="entry name" value="ATP_grasp_subdomain_1"/>
</dbReference>
<evidence type="ECO:0000256" key="9">
    <source>
        <dbReference type="ARBA" id="ARBA00022840"/>
    </source>
</evidence>
<dbReference type="PROSITE" id="PS00370">
    <property type="entry name" value="PEP_ENZYMES_PHOS_SITE"/>
    <property type="match status" value="1"/>
</dbReference>
<evidence type="ECO:0000259" key="14">
    <source>
        <dbReference type="Pfam" id="PF02896"/>
    </source>
</evidence>
<dbReference type="Pfam" id="PF00391">
    <property type="entry name" value="PEP-utilizers"/>
    <property type="match status" value="1"/>
</dbReference>
<name>A0ABU7R9I2_9ACTN</name>
<evidence type="ECO:0000256" key="5">
    <source>
        <dbReference type="ARBA" id="ARBA00022679"/>
    </source>
</evidence>
<dbReference type="SUPFAM" id="SSF56059">
    <property type="entry name" value="Glutathione synthetase ATP-binding domain-like"/>
    <property type="match status" value="1"/>
</dbReference>
<dbReference type="Gene3D" id="3.30.1490.20">
    <property type="entry name" value="ATP-grasp fold, A domain"/>
    <property type="match status" value="1"/>
</dbReference>
<evidence type="ECO:0000313" key="16">
    <source>
        <dbReference type="Proteomes" id="UP001332931"/>
    </source>
</evidence>
<evidence type="ECO:0000256" key="4">
    <source>
        <dbReference type="ARBA" id="ARBA00020138"/>
    </source>
</evidence>
<keyword evidence="15" id="KW-0670">Pyruvate</keyword>
<evidence type="ECO:0000256" key="6">
    <source>
        <dbReference type="ARBA" id="ARBA00022723"/>
    </source>
</evidence>
<dbReference type="InterPro" id="IPR002192">
    <property type="entry name" value="PPDK_AMP/ATP-bd"/>
</dbReference>
<keyword evidence="5 15" id="KW-0808">Transferase</keyword>
<evidence type="ECO:0000256" key="7">
    <source>
        <dbReference type="ARBA" id="ARBA00022741"/>
    </source>
</evidence>
<evidence type="ECO:0000256" key="8">
    <source>
        <dbReference type="ARBA" id="ARBA00022777"/>
    </source>
</evidence>
<keyword evidence="16" id="KW-1185">Reference proteome</keyword>